<name>A0ABV9K876_9PORP</name>
<organism evidence="3 4">
    <name type="scientific">Falsiporphyromonas endometrii</name>
    <dbReference type="NCBI Taxonomy" id="1387297"/>
    <lineage>
        <taxon>Bacteria</taxon>
        <taxon>Pseudomonadati</taxon>
        <taxon>Bacteroidota</taxon>
        <taxon>Bacteroidia</taxon>
        <taxon>Bacteroidales</taxon>
        <taxon>Porphyromonadaceae</taxon>
        <taxon>Falsiporphyromonas</taxon>
    </lineage>
</organism>
<dbReference type="SMART" id="SM00900">
    <property type="entry name" value="FMN_bind"/>
    <property type="match status" value="1"/>
</dbReference>
<dbReference type="EMBL" id="JBHSGO010000137">
    <property type="protein sequence ID" value="MFC4665826.1"/>
    <property type="molecule type" value="Genomic_DNA"/>
</dbReference>
<reference evidence="4" key="1">
    <citation type="journal article" date="2019" name="Int. J. Syst. Evol. Microbiol.">
        <title>The Global Catalogue of Microorganisms (GCM) 10K type strain sequencing project: providing services to taxonomists for standard genome sequencing and annotation.</title>
        <authorList>
            <consortium name="The Broad Institute Genomics Platform"/>
            <consortium name="The Broad Institute Genome Sequencing Center for Infectious Disease"/>
            <person name="Wu L."/>
            <person name="Ma J."/>
        </authorList>
    </citation>
    <scope>NUCLEOTIDE SEQUENCE [LARGE SCALE GENOMIC DNA]</scope>
    <source>
        <strain evidence="4">CGMCC 4.7357</strain>
    </source>
</reference>
<protein>
    <submittedName>
        <fullName evidence="3">FMN-binding protein</fullName>
    </submittedName>
</protein>
<sequence>MKRISKVVAVLCMSFLVTVLGWSSSSDLQQNSATPKTITKLADGTTVINTTVVGKDIVGYAGAVPLEIGVKQGKVVYVKALSNKETPGFFRKASRILNSWNGKTVKEASKLQVDAVTGATFSSKAIIKNVQAGLKAMPKGKR</sequence>
<feature type="domain" description="FMN-binding" evidence="2">
    <location>
        <begin position="59"/>
        <end position="137"/>
    </location>
</feature>
<proteinExistence type="predicted"/>
<evidence type="ECO:0000313" key="3">
    <source>
        <dbReference type="EMBL" id="MFC4665826.1"/>
    </source>
</evidence>
<evidence type="ECO:0000259" key="2">
    <source>
        <dbReference type="SMART" id="SM00900"/>
    </source>
</evidence>
<feature type="chain" id="PRO_5045417153" evidence="1">
    <location>
        <begin position="29"/>
        <end position="142"/>
    </location>
</feature>
<dbReference type="Pfam" id="PF04205">
    <property type="entry name" value="FMN_bind"/>
    <property type="match status" value="1"/>
</dbReference>
<comment type="caution">
    <text evidence="3">The sequence shown here is derived from an EMBL/GenBank/DDBJ whole genome shotgun (WGS) entry which is preliminary data.</text>
</comment>
<dbReference type="InterPro" id="IPR007329">
    <property type="entry name" value="FMN-bd"/>
</dbReference>
<gene>
    <name evidence="3" type="ORF">ACFO3G_04270</name>
</gene>
<dbReference type="Proteomes" id="UP001596020">
    <property type="component" value="Unassembled WGS sequence"/>
</dbReference>
<dbReference type="RefSeq" id="WP_380078300.1">
    <property type="nucleotide sequence ID" value="NZ_JBHSGO010000137.1"/>
</dbReference>
<keyword evidence="1" id="KW-0732">Signal</keyword>
<accession>A0ABV9K876</accession>
<keyword evidence="4" id="KW-1185">Reference proteome</keyword>
<feature type="signal peptide" evidence="1">
    <location>
        <begin position="1"/>
        <end position="28"/>
    </location>
</feature>
<evidence type="ECO:0000256" key="1">
    <source>
        <dbReference type="SAM" id="SignalP"/>
    </source>
</evidence>
<evidence type="ECO:0000313" key="4">
    <source>
        <dbReference type="Proteomes" id="UP001596020"/>
    </source>
</evidence>